<proteinExistence type="predicted"/>
<reference evidence="3 4" key="1">
    <citation type="submission" date="2017-10" db="EMBL/GenBank/DDBJ databases">
        <title>Effective Description of Clostridium neonatale sp. nov. linked to necrotizing enterocolitis in neonates and a clarification of species assignable to the genus Clostridium (Prazmowski 1880) emend. Lawson and Rainey 2016.</title>
        <authorList>
            <person name="Bernard K."/>
            <person name="Burdz T."/>
            <person name="Wiebe D."/>
            <person name="Balcewich B."/>
            <person name="Alfa M."/>
            <person name="Bernier A.-M."/>
        </authorList>
    </citation>
    <scope>NUCLEOTIDE SEQUENCE [LARGE SCALE GENOMIC DNA]</scope>
    <source>
        <strain evidence="3 4">LCDC99A005</strain>
    </source>
</reference>
<feature type="region of interest" description="Disordered" evidence="1">
    <location>
        <begin position="24"/>
        <end position="47"/>
    </location>
</feature>
<evidence type="ECO:0000313" key="4">
    <source>
        <dbReference type="Proteomes" id="UP000220840"/>
    </source>
</evidence>
<dbReference type="EMBL" id="PDCJ01000001">
    <property type="protein sequence ID" value="PEG31032.1"/>
    <property type="molecule type" value="Genomic_DNA"/>
</dbReference>
<dbReference type="RefSeq" id="WP_058295196.1">
    <property type="nucleotide sequence ID" value="NZ_CAKJVD010000015.1"/>
</dbReference>
<evidence type="ECO:0000313" key="3">
    <source>
        <dbReference type="EMBL" id="PEG31032.1"/>
    </source>
</evidence>
<dbReference type="Proteomes" id="UP000220840">
    <property type="component" value="Unassembled WGS sequence"/>
</dbReference>
<feature type="compositionally biased region" description="Low complexity" evidence="1">
    <location>
        <begin position="24"/>
        <end position="43"/>
    </location>
</feature>
<dbReference type="PROSITE" id="PS51257">
    <property type="entry name" value="PROKAR_LIPOPROTEIN"/>
    <property type="match status" value="1"/>
</dbReference>
<organism evidence="3 4">
    <name type="scientific">Clostridium neonatale</name>
    <dbReference type="NCBI Taxonomy" id="137838"/>
    <lineage>
        <taxon>Bacteria</taxon>
        <taxon>Bacillati</taxon>
        <taxon>Bacillota</taxon>
        <taxon>Clostridia</taxon>
        <taxon>Eubacteriales</taxon>
        <taxon>Clostridiaceae</taxon>
        <taxon>Clostridium</taxon>
    </lineage>
</organism>
<protein>
    <recommendedName>
        <fullName evidence="5">Lipoprotein</fullName>
    </recommendedName>
</protein>
<feature type="chain" id="PRO_5038980485" description="Lipoprotein" evidence="2">
    <location>
        <begin position="21"/>
        <end position="176"/>
    </location>
</feature>
<evidence type="ECO:0000256" key="1">
    <source>
        <dbReference type="SAM" id="MobiDB-lite"/>
    </source>
</evidence>
<keyword evidence="4" id="KW-1185">Reference proteome</keyword>
<evidence type="ECO:0000256" key="2">
    <source>
        <dbReference type="SAM" id="SignalP"/>
    </source>
</evidence>
<gene>
    <name evidence="3" type="ORF">CQ394_04725</name>
</gene>
<name>A0A2A7MGT3_9CLOT</name>
<feature type="signal peptide" evidence="2">
    <location>
        <begin position="1"/>
        <end position="20"/>
    </location>
</feature>
<dbReference type="AlphaFoldDB" id="A0A2A7MGT3"/>
<dbReference type="GeneID" id="68877562"/>
<keyword evidence="2" id="KW-0732">Signal</keyword>
<accession>A0A2A7MGT3</accession>
<sequence>MKKILVALLISTLSITTLVACGNKESSNNNSTQSSQNQESSENITIKSESTQSLISTLADLMGKEDKEVIEKLGEGIPVSDPVLSRQYETNVLDENNKVYVNLDSGKVYDISILLNNNNFEEYEKQLTEIFGEKSSEEENTLDSEGNGRRATIWNLENGSKLSLIQVNKTFSINIK</sequence>
<dbReference type="STRING" id="137838.GCA_001458595_02411"/>
<comment type="caution">
    <text evidence="3">The sequence shown here is derived from an EMBL/GenBank/DDBJ whole genome shotgun (WGS) entry which is preliminary data.</text>
</comment>
<evidence type="ECO:0008006" key="5">
    <source>
        <dbReference type="Google" id="ProtNLM"/>
    </source>
</evidence>